<dbReference type="SMART" id="SM00812">
    <property type="entry name" value="Alpha_L_fucos"/>
    <property type="match status" value="1"/>
</dbReference>
<dbReference type="AlphaFoldDB" id="A0A2U1AYK9"/>
<dbReference type="Proteomes" id="UP000245959">
    <property type="component" value="Unassembled WGS sequence"/>
</dbReference>
<evidence type="ECO:0000256" key="4">
    <source>
        <dbReference type="ARBA" id="ARBA00022729"/>
    </source>
</evidence>
<dbReference type="Gene3D" id="3.20.20.80">
    <property type="entry name" value="Glycosidases"/>
    <property type="match status" value="1"/>
</dbReference>
<reference evidence="8 9" key="1">
    <citation type="submission" date="2018-04" db="EMBL/GenBank/DDBJ databases">
        <title>Genomic Encyclopedia of Type Strains, Phase IV (KMG-IV): sequencing the most valuable type-strain genomes for metagenomic binning, comparative biology and taxonomic classification.</title>
        <authorList>
            <person name="Goeker M."/>
        </authorList>
    </citation>
    <scope>NUCLEOTIDE SEQUENCE [LARGE SCALE GENOMIC DNA]</scope>
    <source>
        <strain evidence="8 9">DSM 14823</strain>
    </source>
</reference>
<sequence>MRAQWFSEARFGMFIHWGLYSIPGGIWRGREMSYIGEWLQACFRIPNREYGALAARFNPERFDAEQWCRTARDAGMRYLVFSAKHHDGFAMYRSRVDSYNVVDATPFGRDPLAELAAACPKYGLKLGIYYSQDLDWHHPDGGDPGPESPKNHGMSWGNDWDYPAHRGKRFRRYFEGKAIPQLTELLTGYGPVGIMWFDCPLTISREESGRIVELVRKLQPDCLINTRIGHGFGDYGSYGDNQLPAAPPEGMWETPGTLNRTWGFKWNDHDWKTPGEVLSLLASLAEKDTNYLLNVGPMPDGSFPPETVRVLRETGKWLERYGFAVYGCGANPFQCSFDWGYVTVEQRPGKRTRLHLIIREFRPEIRLYGLEEVVVRCWAAAEPECPVEFGCSGGRCLTIRLPEWLRARLLPVVTLELACRNAPAVCTDLVPLDHVLRLPAARGTIRHGQREAAVEPAELRGLGAAGERHPAVSHCCLDRTGNLAEWHNPADRIEWEAYFPEEGRYRVEVVTVSGIHGAAWKTGQKVELAVSGDGGAANVLVATLNGRPDPSASDRCYIRGSAEAGTLSLNGAGRRKISLRMLDCPDREALAMTLAELRLVRL</sequence>
<evidence type="ECO:0000313" key="9">
    <source>
        <dbReference type="Proteomes" id="UP000245959"/>
    </source>
</evidence>
<comment type="similarity">
    <text evidence="2">Belongs to the glycosyl hydrolase 29 family.</text>
</comment>
<dbReference type="PANTHER" id="PTHR10030">
    <property type="entry name" value="ALPHA-L-FUCOSIDASE"/>
    <property type="match status" value="1"/>
</dbReference>
<feature type="domain" description="Glycoside hydrolase family 29 N-terminal" evidence="7">
    <location>
        <begin position="3"/>
        <end position="322"/>
    </location>
</feature>
<keyword evidence="4" id="KW-0732">Signal</keyword>
<dbReference type="GO" id="GO:0006004">
    <property type="term" value="P:fucose metabolic process"/>
    <property type="evidence" value="ECO:0007669"/>
    <property type="project" value="InterPro"/>
</dbReference>
<dbReference type="OrthoDB" id="107551at2"/>
<evidence type="ECO:0000256" key="6">
    <source>
        <dbReference type="ARBA" id="ARBA00023295"/>
    </source>
</evidence>
<proteinExistence type="inferred from homology"/>
<dbReference type="GO" id="GO:0004560">
    <property type="term" value="F:alpha-L-fucosidase activity"/>
    <property type="evidence" value="ECO:0007669"/>
    <property type="project" value="InterPro"/>
</dbReference>
<dbReference type="InterPro" id="IPR017853">
    <property type="entry name" value="GH"/>
</dbReference>
<dbReference type="GO" id="GO:0005764">
    <property type="term" value="C:lysosome"/>
    <property type="evidence" value="ECO:0007669"/>
    <property type="project" value="TreeGrafter"/>
</dbReference>
<evidence type="ECO:0000256" key="5">
    <source>
        <dbReference type="ARBA" id="ARBA00022801"/>
    </source>
</evidence>
<keyword evidence="6" id="KW-0326">Glycosidase</keyword>
<dbReference type="SUPFAM" id="SSF51445">
    <property type="entry name" value="(Trans)glycosidases"/>
    <property type="match status" value="1"/>
</dbReference>
<keyword evidence="9" id="KW-1185">Reference proteome</keyword>
<accession>A0A2U1AYK9</accession>
<gene>
    <name evidence="8" type="ORF">C8D82_11466</name>
</gene>
<dbReference type="PANTHER" id="PTHR10030:SF37">
    <property type="entry name" value="ALPHA-L-FUCOSIDASE-RELATED"/>
    <property type="match status" value="1"/>
</dbReference>
<comment type="function">
    <text evidence="1">Alpha-L-fucosidase is responsible for hydrolyzing the alpha-1,6-linked fucose joined to the reducing-end N-acetylglucosamine of the carbohydrate moieties of glycoproteins.</text>
</comment>
<dbReference type="InterPro" id="IPR057739">
    <property type="entry name" value="Glyco_hydro_29_N"/>
</dbReference>
<evidence type="ECO:0000256" key="1">
    <source>
        <dbReference type="ARBA" id="ARBA00004071"/>
    </source>
</evidence>
<protein>
    <recommendedName>
        <fullName evidence="3">alpha-L-fucosidase</fullName>
        <ecNumber evidence="3">3.2.1.51</ecNumber>
    </recommendedName>
</protein>
<dbReference type="RefSeq" id="WP_116884109.1">
    <property type="nucleotide sequence ID" value="NZ_CABMMC010000012.1"/>
</dbReference>
<dbReference type="InterPro" id="IPR016286">
    <property type="entry name" value="FUC_metazoa-typ"/>
</dbReference>
<evidence type="ECO:0000259" key="7">
    <source>
        <dbReference type="Pfam" id="PF01120"/>
    </source>
</evidence>
<evidence type="ECO:0000313" key="8">
    <source>
        <dbReference type="EMBL" id="PVY41452.1"/>
    </source>
</evidence>
<dbReference type="EMBL" id="QEKH01000014">
    <property type="protein sequence ID" value="PVY41452.1"/>
    <property type="molecule type" value="Genomic_DNA"/>
</dbReference>
<dbReference type="GeneID" id="78295418"/>
<dbReference type="PRINTS" id="PR00741">
    <property type="entry name" value="GLHYDRLASE29"/>
</dbReference>
<evidence type="ECO:0000256" key="3">
    <source>
        <dbReference type="ARBA" id="ARBA00012662"/>
    </source>
</evidence>
<comment type="caution">
    <text evidence="8">The sequence shown here is derived from an EMBL/GenBank/DDBJ whole genome shotgun (WGS) entry which is preliminary data.</text>
</comment>
<name>A0A2U1AYK9_9BACT</name>
<dbReference type="Pfam" id="PF01120">
    <property type="entry name" value="Alpha_L_fucos"/>
    <property type="match status" value="1"/>
</dbReference>
<keyword evidence="5" id="KW-0378">Hydrolase</keyword>
<evidence type="ECO:0000256" key="2">
    <source>
        <dbReference type="ARBA" id="ARBA00007951"/>
    </source>
</evidence>
<dbReference type="InterPro" id="IPR000933">
    <property type="entry name" value="Glyco_hydro_29"/>
</dbReference>
<dbReference type="GO" id="GO:0016139">
    <property type="term" value="P:glycoside catabolic process"/>
    <property type="evidence" value="ECO:0007669"/>
    <property type="project" value="TreeGrafter"/>
</dbReference>
<dbReference type="EC" id="3.2.1.51" evidence="3"/>
<organism evidence="8 9">
    <name type="scientific">Victivallis vadensis</name>
    <dbReference type="NCBI Taxonomy" id="172901"/>
    <lineage>
        <taxon>Bacteria</taxon>
        <taxon>Pseudomonadati</taxon>
        <taxon>Lentisphaerota</taxon>
        <taxon>Lentisphaeria</taxon>
        <taxon>Victivallales</taxon>
        <taxon>Victivallaceae</taxon>
        <taxon>Victivallis</taxon>
    </lineage>
</organism>